<dbReference type="Proteomes" id="UP001381693">
    <property type="component" value="Unassembled WGS sequence"/>
</dbReference>
<keyword evidence="3" id="KW-1185">Reference proteome</keyword>
<feature type="compositionally biased region" description="Basic and acidic residues" evidence="1">
    <location>
        <begin position="196"/>
        <end position="235"/>
    </location>
</feature>
<dbReference type="AlphaFoldDB" id="A0AAN8X372"/>
<protein>
    <submittedName>
        <fullName evidence="2">Uncharacterized protein</fullName>
    </submittedName>
</protein>
<gene>
    <name evidence="2" type="ORF">SK128_008986</name>
</gene>
<feature type="region of interest" description="Disordered" evidence="1">
    <location>
        <begin position="49"/>
        <end position="246"/>
    </location>
</feature>
<evidence type="ECO:0000313" key="3">
    <source>
        <dbReference type="Proteomes" id="UP001381693"/>
    </source>
</evidence>
<organism evidence="2 3">
    <name type="scientific">Halocaridina rubra</name>
    <name type="common">Hawaiian red shrimp</name>
    <dbReference type="NCBI Taxonomy" id="373956"/>
    <lineage>
        <taxon>Eukaryota</taxon>
        <taxon>Metazoa</taxon>
        <taxon>Ecdysozoa</taxon>
        <taxon>Arthropoda</taxon>
        <taxon>Crustacea</taxon>
        <taxon>Multicrustacea</taxon>
        <taxon>Malacostraca</taxon>
        <taxon>Eumalacostraca</taxon>
        <taxon>Eucarida</taxon>
        <taxon>Decapoda</taxon>
        <taxon>Pleocyemata</taxon>
        <taxon>Caridea</taxon>
        <taxon>Atyoidea</taxon>
        <taxon>Atyidae</taxon>
        <taxon>Halocaridina</taxon>
    </lineage>
</organism>
<evidence type="ECO:0000313" key="2">
    <source>
        <dbReference type="EMBL" id="KAK7071254.1"/>
    </source>
</evidence>
<feature type="region of interest" description="Disordered" evidence="1">
    <location>
        <begin position="1"/>
        <end position="31"/>
    </location>
</feature>
<feature type="compositionally biased region" description="Basic and acidic residues" evidence="1">
    <location>
        <begin position="126"/>
        <end position="144"/>
    </location>
</feature>
<feature type="compositionally biased region" description="Polar residues" evidence="1">
    <location>
        <begin position="237"/>
        <end position="246"/>
    </location>
</feature>
<evidence type="ECO:0000256" key="1">
    <source>
        <dbReference type="SAM" id="MobiDB-lite"/>
    </source>
</evidence>
<name>A0AAN8X372_HALRR</name>
<feature type="compositionally biased region" description="Basic and acidic residues" evidence="1">
    <location>
        <begin position="19"/>
        <end position="31"/>
    </location>
</feature>
<sequence length="255" mass="28488">MADNVEIIILSPAPEQEEDPGRVEERKKRREQELWSRVRLIPLTARFLSMKPFSSQRDTKGKNEQLVSENAENKHLLKERSVSEVGNQLDEMSTRLEIPDEDFSRSNSPDGGGRESPVSGRSTPTKHGDEKTKTKEKKPSENGHEANPSAEVDEGGKTKSGAGGPEPSAAAPSHSRFNKPMIEDRALQALLASRRRSLENAGRNEPRRKQVAEKTEGVVDEAERGRVSEETKKGLMEQQTSESQQWTKIEVVRVL</sequence>
<comment type="caution">
    <text evidence="2">The sequence shown here is derived from an EMBL/GenBank/DDBJ whole genome shotgun (WGS) entry which is preliminary data.</text>
</comment>
<feature type="compositionally biased region" description="Basic and acidic residues" evidence="1">
    <location>
        <begin position="92"/>
        <end position="104"/>
    </location>
</feature>
<reference evidence="2 3" key="1">
    <citation type="submission" date="2023-11" db="EMBL/GenBank/DDBJ databases">
        <title>Halocaridina rubra genome assembly.</title>
        <authorList>
            <person name="Smith C."/>
        </authorList>
    </citation>
    <scope>NUCLEOTIDE SEQUENCE [LARGE SCALE GENOMIC DNA]</scope>
    <source>
        <strain evidence="2">EP-1</strain>
        <tissue evidence="2">Whole</tissue>
    </source>
</reference>
<dbReference type="EMBL" id="JAXCGZ010015110">
    <property type="protein sequence ID" value="KAK7071254.1"/>
    <property type="molecule type" value="Genomic_DNA"/>
</dbReference>
<feature type="compositionally biased region" description="Basic and acidic residues" evidence="1">
    <location>
        <begin position="71"/>
        <end position="82"/>
    </location>
</feature>
<accession>A0AAN8X372</accession>
<proteinExistence type="predicted"/>